<dbReference type="EMBL" id="LR797506">
    <property type="protein sequence ID" value="CAB4221733.1"/>
    <property type="molecule type" value="Genomic_DNA"/>
</dbReference>
<evidence type="ECO:0000256" key="4">
    <source>
        <dbReference type="ARBA" id="ARBA00023219"/>
    </source>
</evidence>
<proteinExistence type="predicted"/>
<evidence type="ECO:0000313" key="7">
    <source>
        <dbReference type="EMBL" id="CAB4167729.1"/>
    </source>
</evidence>
<accession>A0A6J5QH57</accession>
<dbReference type="Gene3D" id="3.30.420.240">
    <property type="match status" value="1"/>
</dbReference>
<dbReference type="EMBL" id="LR797234">
    <property type="protein sequence ID" value="CAB4195308.1"/>
    <property type="molecule type" value="Genomic_DNA"/>
</dbReference>
<organism evidence="9">
    <name type="scientific">uncultured Caudovirales phage</name>
    <dbReference type="NCBI Taxonomy" id="2100421"/>
    <lineage>
        <taxon>Viruses</taxon>
        <taxon>Duplodnaviria</taxon>
        <taxon>Heunggongvirae</taxon>
        <taxon>Uroviricota</taxon>
        <taxon>Caudoviricetes</taxon>
        <taxon>Peduoviridae</taxon>
        <taxon>Maltschvirus</taxon>
        <taxon>Maltschvirus maltsch</taxon>
    </lineage>
</organism>
<evidence type="ECO:0000256" key="2">
    <source>
        <dbReference type="ARBA" id="ARBA00022741"/>
    </source>
</evidence>
<name>A0A6J5QH57_9CAUD</name>
<dbReference type="EMBL" id="LR796643">
    <property type="protein sequence ID" value="CAB4155896.1"/>
    <property type="molecule type" value="Genomic_DNA"/>
</dbReference>
<keyword evidence="4" id="KW-0231">Viral genome packaging</keyword>
<dbReference type="GO" id="GO:0005524">
    <property type="term" value="F:ATP binding"/>
    <property type="evidence" value="ECO:0007669"/>
    <property type="project" value="UniProtKB-KW"/>
</dbReference>
<keyword evidence="3" id="KW-0067">ATP-binding</keyword>
<evidence type="ECO:0000256" key="3">
    <source>
        <dbReference type="ARBA" id="ARBA00022840"/>
    </source>
</evidence>
<dbReference type="EMBL" id="LR797024">
    <property type="protein sequence ID" value="CAB4181707.1"/>
    <property type="molecule type" value="Genomic_DNA"/>
</dbReference>
<feature type="domain" description="Terminase large subunit gp17-like C-terminal" evidence="5">
    <location>
        <begin position="329"/>
        <end position="480"/>
    </location>
</feature>
<evidence type="ECO:0000313" key="12">
    <source>
        <dbReference type="EMBL" id="CAB4221733.1"/>
    </source>
</evidence>
<keyword evidence="1" id="KW-1188">Viral release from host cell</keyword>
<gene>
    <name evidence="9" type="ORF">UFOVP1058_58</name>
    <name evidence="10" type="ORF">UFOVP1289_13</name>
    <name evidence="11" type="ORF">UFOVP1410_4</name>
    <name evidence="13" type="ORF">UFOVP1514_28</name>
    <name evidence="12" type="ORF">UFOVP1642_40</name>
    <name evidence="6" type="ORF">UFOVP656_22</name>
    <name evidence="7" type="ORF">UFOVP857_44</name>
    <name evidence="8" type="ORF">UFOVP879_2</name>
</gene>
<evidence type="ECO:0000256" key="1">
    <source>
        <dbReference type="ARBA" id="ARBA00022612"/>
    </source>
</evidence>
<sequence length="509" mass="57780">MSSPLDGVSLRDIPRILPLLSPPEQEQLLAELNTLEKLRYKSLAQTRFLPFVKAMWPNFISGRHHERMAEAFERVANGTCKRLIINMPPRHTKSEFASFLLPAWFLGRFPGKKVIQTSNTAELAVGFGRKVRNLVDTDEYKELFPSLLLSTDSKAAGRWNTSKGGDYFAIGVGGTVTGKGADLFIIDDPHSEQEAAQAENSPEIYDKVYEWYTSGPRQRLQPGAAIVMVMTRWSKRDLTGQVLKAATQRGGEEWEVIEFPAILPSGNPLWPEFWPVEELTALKEELPNAKWMAQYQQNPTSEASAIVKREWWQIWEPEDPPKCEFVLMSWDTAFEKSQRADYSALTTWGVFYHPDGTGILQANIILLNAFRERMEFPRLKQVAIEQYRDWEPDGVIIEKKASGAPLIYELRAMGIPVQEFTPTKGNDKISRLNAVSDLFASGRVWVPNTHWAEEVVEEVASFPGGEHDDYVDSVSMALMRFRKGGYITTNLDAPDEPTYFKSVRTKGYY</sequence>
<dbReference type="InterPro" id="IPR035421">
    <property type="entry name" value="Terminase_6C"/>
</dbReference>
<evidence type="ECO:0000259" key="5">
    <source>
        <dbReference type="Pfam" id="PF17289"/>
    </source>
</evidence>
<dbReference type="EMBL" id="LR797356">
    <property type="protein sequence ID" value="CAB4205036.1"/>
    <property type="molecule type" value="Genomic_DNA"/>
</dbReference>
<reference evidence="9" key="1">
    <citation type="submission" date="2020-05" db="EMBL/GenBank/DDBJ databases">
        <authorList>
            <person name="Chiriac C."/>
            <person name="Salcher M."/>
            <person name="Ghai R."/>
            <person name="Kavagutti S V."/>
        </authorList>
    </citation>
    <scope>NUCLEOTIDE SEQUENCE</scope>
</reference>
<keyword evidence="2" id="KW-0547">Nucleotide-binding</keyword>
<dbReference type="Pfam" id="PF17289">
    <property type="entry name" value="Terminase_6C"/>
    <property type="match status" value="1"/>
</dbReference>
<dbReference type="InterPro" id="IPR027417">
    <property type="entry name" value="P-loop_NTPase"/>
</dbReference>
<protein>
    <submittedName>
        <fullName evidence="9">Archaeophage PsiM2, terminase large subunit</fullName>
    </submittedName>
</protein>
<dbReference type="Gene3D" id="3.40.50.300">
    <property type="entry name" value="P-loop containing nucleotide triphosphate hydrolases"/>
    <property type="match status" value="1"/>
</dbReference>
<dbReference type="EMBL" id="LR796804">
    <property type="protein sequence ID" value="CAB4167729.1"/>
    <property type="molecule type" value="Genomic_DNA"/>
</dbReference>
<evidence type="ECO:0000313" key="10">
    <source>
        <dbReference type="EMBL" id="CAB4195308.1"/>
    </source>
</evidence>
<evidence type="ECO:0000313" key="9">
    <source>
        <dbReference type="EMBL" id="CAB4181707.1"/>
    </source>
</evidence>
<dbReference type="EMBL" id="LR796827">
    <property type="protein sequence ID" value="CAB4168348.1"/>
    <property type="molecule type" value="Genomic_DNA"/>
</dbReference>
<dbReference type="EMBL" id="LR798362">
    <property type="protein sequence ID" value="CAB5226744.1"/>
    <property type="molecule type" value="Genomic_DNA"/>
</dbReference>
<evidence type="ECO:0000313" key="6">
    <source>
        <dbReference type="EMBL" id="CAB4155896.1"/>
    </source>
</evidence>
<evidence type="ECO:0000313" key="13">
    <source>
        <dbReference type="EMBL" id="CAB5226744.1"/>
    </source>
</evidence>
<evidence type="ECO:0000313" key="11">
    <source>
        <dbReference type="EMBL" id="CAB4205036.1"/>
    </source>
</evidence>
<dbReference type="InterPro" id="IPR006517">
    <property type="entry name" value="Phage_terminase_lsu-like_C"/>
</dbReference>
<evidence type="ECO:0000313" key="8">
    <source>
        <dbReference type="EMBL" id="CAB4168348.1"/>
    </source>
</evidence>
<dbReference type="NCBIfam" id="TIGR01630">
    <property type="entry name" value="psiM2_ORF9"/>
    <property type="match status" value="1"/>
</dbReference>